<evidence type="ECO:0000256" key="1">
    <source>
        <dbReference type="SAM" id="Phobius"/>
    </source>
</evidence>
<dbReference type="AlphaFoldDB" id="A0A1M5LK57"/>
<sequence length="201" mass="23288">MHKNAIWIFLVAIVAGLLWWGKNLFHSRVAKPRQQSGCLSMRKDTLDVAVLRALLPGKSWKYQYTMDRHSCFAKRKEGRSLISEYVFELCTWDTLQLPPLDGFKKTFRKSFSGICYRWYADSAGVRIPLEHRSRNPYFVLFADSLRRSPHSHLSVYGKDGHAYLLITKLSADTLVINYGEVFKNKQGEDDWGFEDLFVASE</sequence>
<evidence type="ECO:0000313" key="2">
    <source>
        <dbReference type="EMBL" id="SHG65502.1"/>
    </source>
</evidence>
<dbReference type="OrthoDB" id="934673at68336"/>
<evidence type="ECO:0000313" key="3">
    <source>
        <dbReference type="Proteomes" id="UP000184212"/>
    </source>
</evidence>
<keyword evidence="3" id="KW-1185">Reference proteome</keyword>
<accession>A0A1M5LK57</accession>
<dbReference type="Proteomes" id="UP000184212">
    <property type="component" value="Unassembled WGS sequence"/>
</dbReference>
<dbReference type="RefSeq" id="WP_073132032.1">
    <property type="nucleotide sequence ID" value="NZ_FQWQ01000001.1"/>
</dbReference>
<proteinExistence type="predicted"/>
<keyword evidence="1" id="KW-0812">Transmembrane</keyword>
<dbReference type="EMBL" id="FQWQ01000001">
    <property type="protein sequence ID" value="SHG65502.1"/>
    <property type="molecule type" value="Genomic_DNA"/>
</dbReference>
<gene>
    <name evidence="2" type="ORF">SAMN04488109_1265</name>
</gene>
<organism evidence="2 3">
    <name type="scientific">Chryseolinea serpens</name>
    <dbReference type="NCBI Taxonomy" id="947013"/>
    <lineage>
        <taxon>Bacteria</taxon>
        <taxon>Pseudomonadati</taxon>
        <taxon>Bacteroidota</taxon>
        <taxon>Cytophagia</taxon>
        <taxon>Cytophagales</taxon>
        <taxon>Fulvivirgaceae</taxon>
        <taxon>Chryseolinea</taxon>
    </lineage>
</organism>
<keyword evidence="1" id="KW-1133">Transmembrane helix</keyword>
<feature type="transmembrane region" description="Helical" evidence="1">
    <location>
        <begin position="6"/>
        <end position="25"/>
    </location>
</feature>
<keyword evidence="1" id="KW-0472">Membrane</keyword>
<name>A0A1M5LK57_9BACT</name>
<protein>
    <submittedName>
        <fullName evidence="2">Uncharacterized protein</fullName>
    </submittedName>
</protein>
<reference evidence="2 3" key="1">
    <citation type="submission" date="2016-11" db="EMBL/GenBank/DDBJ databases">
        <authorList>
            <person name="Jaros S."/>
            <person name="Januszkiewicz K."/>
            <person name="Wedrychowicz H."/>
        </authorList>
    </citation>
    <scope>NUCLEOTIDE SEQUENCE [LARGE SCALE GENOMIC DNA]</scope>
    <source>
        <strain evidence="2 3">DSM 24574</strain>
    </source>
</reference>